<dbReference type="Proteomes" id="UP001497480">
    <property type="component" value="Unassembled WGS sequence"/>
</dbReference>
<sequence>MVRWVEMHIDMHGSAHEELIDPLHKPLLPGEEFATFQVLEIALQHSKATPQARPS</sequence>
<organism evidence="1 2">
    <name type="scientific">Lupinus luteus</name>
    <name type="common">European yellow lupine</name>
    <dbReference type="NCBI Taxonomy" id="3873"/>
    <lineage>
        <taxon>Eukaryota</taxon>
        <taxon>Viridiplantae</taxon>
        <taxon>Streptophyta</taxon>
        <taxon>Embryophyta</taxon>
        <taxon>Tracheophyta</taxon>
        <taxon>Spermatophyta</taxon>
        <taxon>Magnoliopsida</taxon>
        <taxon>eudicotyledons</taxon>
        <taxon>Gunneridae</taxon>
        <taxon>Pentapetalae</taxon>
        <taxon>rosids</taxon>
        <taxon>fabids</taxon>
        <taxon>Fabales</taxon>
        <taxon>Fabaceae</taxon>
        <taxon>Papilionoideae</taxon>
        <taxon>50 kb inversion clade</taxon>
        <taxon>genistoids sensu lato</taxon>
        <taxon>core genistoids</taxon>
        <taxon>Genisteae</taxon>
        <taxon>Lupinus</taxon>
    </lineage>
</organism>
<dbReference type="AlphaFoldDB" id="A0AAV1Y783"/>
<protein>
    <submittedName>
        <fullName evidence="1">Uncharacterized protein</fullName>
    </submittedName>
</protein>
<evidence type="ECO:0000313" key="1">
    <source>
        <dbReference type="EMBL" id="CAL0329831.1"/>
    </source>
</evidence>
<reference evidence="1 2" key="1">
    <citation type="submission" date="2024-03" db="EMBL/GenBank/DDBJ databases">
        <authorList>
            <person name="Martinez-Hernandez J."/>
        </authorList>
    </citation>
    <scope>NUCLEOTIDE SEQUENCE [LARGE SCALE GENOMIC DNA]</scope>
</reference>
<proteinExistence type="predicted"/>
<comment type="caution">
    <text evidence="1">The sequence shown here is derived from an EMBL/GenBank/DDBJ whole genome shotgun (WGS) entry which is preliminary data.</text>
</comment>
<keyword evidence="2" id="KW-1185">Reference proteome</keyword>
<accession>A0AAV1Y783</accession>
<gene>
    <name evidence="1" type="ORF">LLUT_LOCUS30891</name>
</gene>
<dbReference type="EMBL" id="CAXHTB010000022">
    <property type="protein sequence ID" value="CAL0329831.1"/>
    <property type="molecule type" value="Genomic_DNA"/>
</dbReference>
<evidence type="ECO:0000313" key="2">
    <source>
        <dbReference type="Proteomes" id="UP001497480"/>
    </source>
</evidence>
<name>A0AAV1Y783_LUPLU</name>